<reference evidence="1" key="1">
    <citation type="submission" date="2023-06" db="EMBL/GenBank/DDBJ databases">
        <title>Draft genome of Marssonina rosae.</title>
        <authorList>
            <person name="Cheng Q."/>
        </authorList>
    </citation>
    <scope>NUCLEOTIDE SEQUENCE</scope>
    <source>
        <strain evidence="1">R4</strain>
    </source>
</reference>
<dbReference type="EMBL" id="JAUBYV010000008">
    <property type="protein sequence ID" value="KAK2625226.1"/>
    <property type="molecule type" value="Genomic_DNA"/>
</dbReference>
<name>A0AAD9SXA0_9HELO</name>
<gene>
    <name evidence="1" type="ORF">QTJ16_005595</name>
</gene>
<accession>A0AAD9SXA0</accession>
<evidence type="ECO:0000313" key="1">
    <source>
        <dbReference type="EMBL" id="KAK2625226.1"/>
    </source>
</evidence>
<proteinExistence type="predicted"/>
<comment type="caution">
    <text evidence="1">The sequence shown here is derived from an EMBL/GenBank/DDBJ whole genome shotgun (WGS) entry which is preliminary data.</text>
</comment>
<dbReference type="Proteomes" id="UP001285354">
    <property type="component" value="Unassembled WGS sequence"/>
</dbReference>
<keyword evidence="2" id="KW-1185">Reference proteome</keyword>
<protein>
    <submittedName>
        <fullName evidence="1">Uncharacterized protein</fullName>
    </submittedName>
</protein>
<dbReference type="AlphaFoldDB" id="A0AAD9SXA0"/>
<evidence type="ECO:0000313" key="2">
    <source>
        <dbReference type="Proteomes" id="UP001285354"/>
    </source>
</evidence>
<sequence length="109" mass="11901">MLQCCSYPQHIPHSKTTSIYPPPSFFSHPSEYLAPGPLSPFVPTPSNTPPSSLMIPPSTSLIPEIKYLLADQVEILLHQGSLDLAGQTAGVKSWTANISRGRDRRSSTR</sequence>
<organism evidence="1 2">
    <name type="scientific">Diplocarpon rosae</name>
    <dbReference type="NCBI Taxonomy" id="946125"/>
    <lineage>
        <taxon>Eukaryota</taxon>
        <taxon>Fungi</taxon>
        <taxon>Dikarya</taxon>
        <taxon>Ascomycota</taxon>
        <taxon>Pezizomycotina</taxon>
        <taxon>Leotiomycetes</taxon>
        <taxon>Helotiales</taxon>
        <taxon>Drepanopezizaceae</taxon>
        <taxon>Diplocarpon</taxon>
    </lineage>
</organism>